<evidence type="ECO:0000256" key="3">
    <source>
        <dbReference type="ARBA" id="ARBA00023163"/>
    </source>
</evidence>
<evidence type="ECO:0000313" key="6">
    <source>
        <dbReference type="EMBL" id="KAK7275466.1"/>
    </source>
</evidence>
<dbReference type="AlphaFoldDB" id="A0AAN9FHL8"/>
<organism evidence="6 7">
    <name type="scientific">Crotalaria pallida</name>
    <name type="common">Smooth rattlebox</name>
    <name type="synonym">Crotalaria striata</name>
    <dbReference type="NCBI Taxonomy" id="3830"/>
    <lineage>
        <taxon>Eukaryota</taxon>
        <taxon>Viridiplantae</taxon>
        <taxon>Streptophyta</taxon>
        <taxon>Embryophyta</taxon>
        <taxon>Tracheophyta</taxon>
        <taxon>Spermatophyta</taxon>
        <taxon>Magnoliopsida</taxon>
        <taxon>eudicotyledons</taxon>
        <taxon>Gunneridae</taxon>
        <taxon>Pentapetalae</taxon>
        <taxon>rosids</taxon>
        <taxon>fabids</taxon>
        <taxon>Fabales</taxon>
        <taxon>Fabaceae</taxon>
        <taxon>Papilionoideae</taxon>
        <taxon>50 kb inversion clade</taxon>
        <taxon>genistoids sensu lato</taxon>
        <taxon>core genistoids</taxon>
        <taxon>Crotalarieae</taxon>
        <taxon>Crotalaria</taxon>
    </lineage>
</organism>
<keyword evidence="7" id="KW-1185">Reference proteome</keyword>
<dbReference type="PROSITE" id="PS51005">
    <property type="entry name" value="NAC"/>
    <property type="match status" value="1"/>
</dbReference>
<evidence type="ECO:0000259" key="5">
    <source>
        <dbReference type="PROSITE" id="PS51005"/>
    </source>
</evidence>
<keyword evidence="2" id="KW-0238">DNA-binding</keyword>
<accession>A0AAN9FHL8</accession>
<name>A0AAN9FHL8_CROPI</name>
<dbReference type="PANTHER" id="PTHR31744">
    <property type="entry name" value="PROTEIN CUP-SHAPED COTYLEDON 2-RELATED"/>
    <property type="match status" value="1"/>
</dbReference>
<gene>
    <name evidence="6" type="ORF">RIF29_16583</name>
</gene>
<feature type="domain" description="NAC" evidence="5">
    <location>
        <begin position="26"/>
        <end position="177"/>
    </location>
</feature>
<keyword evidence="3" id="KW-0804">Transcription</keyword>
<keyword evidence="4" id="KW-0539">Nucleus</keyword>
<sequence>MIKRGGRELSRVGSEDGVVVLRGNSVGFHCYVTGSLVLLISKTLSHKLLDHDYMVDDVIGEVDLGMCEPWDLPELSKVKSKDPQWYFFNKLRVKYRKSNKCSRATQAGYWKITCKDCSIKRSGTNNIIGIRKTLVFYIGRSATNWLIHEFHSLTFPDEKLEDSSDFLKWLPFLLFYLSKMQVILLIQVLPCFRSVYCLVYSYEVGLSYEA</sequence>
<evidence type="ECO:0000256" key="2">
    <source>
        <dbReference type="ARBA" id="ARBA00023125"/>
    </source>
</evidence>
<keyword evidence="1" id="KW-0805">Transcription regulation</keyword>
<comment type="caution">
    <text evidence="6">The sequence shown here is derived from an EMBL/GenBank/DDBJ whole genome shotgun (WGS) entry which is preliminary data.</text>
</comment>
<dbReference type="PANTHER" id="PTHR31744:SF215">
    <property type="entry name" value="PROTEIN, PUTATIVE, EXPRESSED-RELATED"/>
    <property type="match status" value="1"/>
</dbReference>
<dbReference type="Gene3D" id="2.170.150.80">
    <property type="entry name" value="NAC domain"/>
    <property type="match status" value="1"/>
</dbReference>
<evidence type="ECO:0000256" key="1">
    <source>
        <dbReference type="ARBA" id="ARBA00023015"/>
    </source>
</evidence>
<reference evidence="6 7" key="1">
    <citation type="submission" date="2024-01" db="EMBL/GenBank/DDBJ databases">
        <title>The genomes of 5 underutilized Papilionoideae crops provide insights into root nodulation and disease resistanc.</title>
        <authorList>
            <person name="Yuan L."/>
        </authorList>
    </citation>
    <scope>NUCLEOTIDE SEQUENCE [LARGE SCALE GENOMIC DNA]</scope>
    <source>
        <strain evidence="6">ZHUSHIDOU_FW_LH</strain>
        <tissue evidence="6">Leaf</tissue>
    </source>
</reference>
<dbReference type="GO" id="GO:0006355">
    <property type="term" value="P:regulation of DNA-templated transcription"/>
    <property type="evidence" value="ECO:0007669"/>
    <property type="project" value="InterPro"/>
</dbReference>
<evidence type="ECO:0000256" key="4">
    <source>
        <dbReference type="ARBA" id="ARBA00023242"/>
    </source>
</evidence>
<evidence type="ECO:0000313" key="7">
    <source>
        <dbReference type="Proteomes" id="UP001372338"/>
    </source>
</evidence>
<dbReference type="EMBL" id="JAYWIO010000003">
    <property type="protein sequence ID" value="KAK7275466.1"/>
    <property type="molecule type" value="Genomic_DNA"/>
</dbReference>
<dbReference type="InterPro" id="IPR036093">
    <property type="entry name" value="NAC_dom_sf"/>
</dbReference>
<dbReference type="GO" id="GO:0003677">
    <property type="term" value="F:DNA binding"/>
    <property type="evidence" value="ECO:0007669"/>
    <property type="project" value="UniProtKB-KW"/>
</dbReference>
<proteinExistence type="predicted"/>
<dbReference type="InterPro" id="IPR003441">
    <property type="entry name" value="NAC-dom"/>
</dbReference>
<dbReference type="SUPFAM" id="SSF101941">
    <property type="entry name" value="NAC domain"/>
    <property type="match status" value="1"/>
</dbReference>
<protein>
    <recommendedName>
        <fullName evidence="5">NAC domain-containing protein</fullName>
    </recommendedName>
</protein>
<dbReference type="Proteomes" id="UP001372338">
    <property type="component" value="Unassembled WGS sequence"/>
</dbReference>
<dbReference type="Pfam" id="PF02365">
    <property type="entry name" value="NAM"/>
    <property type="match status" value="1"/>
</dbReference>